<reference evidence="2 3" key="1">
    <citation type="journal article" date="2018" name="BMC Genomics">
        <title>The genome of Naegleria lovaniensis, the basis for a comparative approach to unravel pathogenicity factors of the human pathogenic amoeba N. fowleri.</title>
        <authorList>
            <person name="Liechti N."/>
            <person name="Schurch N."/>
            <person name="Bruggmann R."/>
            <person name="Wittwer M."/>
        </authorList>
    </citation>
    <scope>NUCLEOTIDE SEQUENCE [LARGE SCALE GENOMIC DNA]</scope>
    <source>
        <strain evidence="2 3">ATCC 30569</strain>
    </source>
</reference>
<keyword evidence="1" id="KW-0472">Membrane</keyword>
<evidence type="ECO:0000313" key="2">
    <source>
        <dbReference type="EMBL" id="KAG2389281.1"/>
    </source>
</evidence>
<evidence type="ECO:0000313" key="3">
    <source>
        <dbReference type="Proteomes" id="UP000816034"/>
    </source>
</evidence>
<feature type="transmembrane region" description="Helical" evidence="1">
    <location>
        <begin position="41"/>
        <end position="62"/>
    </location>
</feature>
<keyword evidence="3" id="KW-1185">Reference proteome</keyword>
<organism evidence="2 3">
    <name type="scientific">Naegleria lovaniensis</name>
    <name type="common">Amoeba</name>
    <dbReference type="NCBI Taxonomy" id="51637"/>
    <lineage>
        <taxon>Eukaryota</taxon>
        <taxon>Discoba</taxon>
        <taxon>Heterolobosea</taxon>
        <taxon>Tetramitia</taxon>
        <taxon>Eutetramitia</taxon>
        <taxon>Vahlkampfiidae</taxon>
        <taxon>Naegleria</taxon>
    </lineage>
</organism>
<proteinExistence type="predicted"/>
<keyword evidence="1" id="KW-1133">Transmembrane helix</keyword>
<accession>A0AA88GVN1</accession>
<protein>
    <submittedName>
        <fullName evidence="2">Uncharacterized protein</fullName>
    </submittedName>
</protein>
<sequence length="192" mass="21285">MSRRDFDDATRGGDDTTTTAIETTKLYSLHRIKLFKLFTSLNTLFTLIVIIYMIVTFIILGVQLQGHPTNGSIYSILTWTSYLSYVLEAIESCCLVTCIMGLVASFTKPSAACNRFLIIPYILGCLVKLLMEWGLIMSTSGAMTALAGHESVVYVAIVVAIIDAVWNLLALIFSVVHAVYLFGVRRNMKLVK</sequence>
<dbReference type="EMBL" id="PYSW02000007">
    <property type="protein sequence ID" value="KAG2389281.1"/>
    <property type="molecule type" value="Genomic_DNA"/>
</dbReference>
<gene>
    <name evidence="2" type="ORF">C9374_013841</name>
</gene>
<dbReference type="AlphaFoldDB" id="A0AA88GVN1"/>
<feature type="transmembrane region" description="Helical" evidence="1">
    <location>
        <begin position="116"/>
        <end position="136"/>
    </location>
</feature>
<comment type="caution">
    <text evidence="2">The sequence shown here is derived from an EMBL/GenBank/DDBJ whole genome shotgun (WGS) entry which is preliminary data.</text>
</comment>
<dbReference type="Proteomes" id="UP000816034">
    <property type="component" value="Unassembled WGS sequence"/>
</dbReference>
<keyword evidence="1" id="KW-0812">Transmembrane</keyword>
<feature type="transmembrane region" description="Helical" evidence="1">
    <location>
        <begin position="156"/>
        <end position="182"/>
    </location>
</feature>
<feature type="transmembrane region" description="Helical" evidence="1">
    <location>
        <begin position="82"/>
        <end position="104"/>
    </location>
</feature>
<evidence type="ECO:0000256" key="1">
    <source>
        <dbReference type="SAM" id="Phobius"/>
    </source>
</evidence>
<dbReference type="GeneID" id="68106294"/>
<name>A0AA88GVN1_NAELO</name>
<dbReference type="RefSeq" id="XP_044553273.1">
    <property type="nucleotide sequence ID" value="XM_044689762.1"/>
</dbReference>